<evidence type="ECO:0000256" key="8">
    <source>
        <dbReference type="ARBA" id="ARBA00023125"/>
    </source>
</evidence>
<keyword evidence="7" id="KW-0805">Transcription regulation</keyword>
<evidence type="ECO:0000256" key="3">
    <source>
        <dbReference type="ARBA" id="ARBA00015308"/>
    </source>
</evidence>
<evidence type="ECO:0000256" key="10">
    <source>
        <dbReference type="ARBA" id="ARBA00023163"/>
    </source>
</evidence>
<evidence type="ECO:0000313" key="14">
    <source>
        <dbReference type="EMBL" id="PVE45092.1"/>
    </source>
</evidence>
<keyword evidence="11" id="KW-0597">Phosphoprotein</keyword>
<dbReference type="CDD" id="cd00009">
    <property type="entry name" value="AAA"/>
    <property type="match status" value="1"/>
</dbReference>
<dbReference type="PROSITE" id="PS00676">
    <property type="entry name" value="SIGMA54_INTERACT_2"/>
    <property type="match status" value="1"/>
</dbReference>
<dbReference type="Gene3D" id="1.10.10.60">
    <property type="entry name" value="Homeodomain-like"/>
    <property type="match status" value="1"/>
</dbReference>
<dbReference type="PROSITE" id="PS50045">
    <property type="entry name" value="SIGMA54_INTERACT_4"/>
    <property type="match status" value="1"/>
</dbReference>
<comment type="subunit">
    <text evidence="2">Interacts with sigma-54.</text>
</comment>
<dbReference type="SUPFAM" id="SSF52540">
    <property type="entry name" value="P-loop containing nucleoside triphosphate hydrolases"/>
    <property type="match status" value="1"/>
</dbReference>
<dbReference type="RefSeq" id="WP_107750909.1">
    <property type="nucleotide sequence ID" value="NZ_QBKF01000003.1"/>
</dbReference>
<feature type="domain" description="Sigma-54 factor interaction" evidence="12">
    <location>
        <begin position="159"/>
        <end position="388"/>
    </location>
</feature>
<evidence type="ECO:0000256" key="5">
    <source>
        <dbReference type="ARBA" id="ARBA00022840"/>
    </source>
</evidence>
<proteinExistence type="predicted"/>
<keyword evidence="6" id="KW-0902">Two-component regulatory system</keyword>
<dbReference type="InterPro" id="IPR058031">
    <property type="entry name" value="AAA_lid_NorR"/>
</dbReference>
<dbReference type="GO" id="GO:0000160">
    <property type="term" value="P:phosphorelay signal transduction system"/>
    <property type="evidence" value="ECO:0007669"/>
    <property type="project" value="UniProtKB-KW"/>
</dbReference>
<dbReference type="InterPro" id="IPR002078">
    <property type="entry name" value="Sigma_54_int"/>
</dbReference>
<evidence type="ECO:0000256" key="2">
    <source>
        <dbReference type="ARBA" id="ARBA00011135"/>
    </source>
</evidence>
<dbReference type="InterPro" id="IPR025944">
    <property type="entry name" value="Sigma_54_int_dom_CS"/>
</dbReference>
<dbReference type="Gene3D" id="3.40.50.300">
    <property type="entry name" value="P-loop containing nucleotide triphosphate hydrolases"/>
    <property type="match status" value="1"/>
</dbReference>
<dbReference type="CDD" id="cd00156">
    <property type="entry name" value="REC"/>
    <property type="match status" value="1"/>
</dbReference>
<dbReference type="InterPro" id="IPR001789">
    <property type="entry name" value="Sig_transdc_resp-reg_receiver"/>
</dbReference>
<evidence type="ECO:0000259" key="12">
    <source>
        <dbReference type="PROSITE" id="PS50045"/>
    </source>
</evidence>
<dbReference type="AlphaFoldDB" id="A0A2T7UK75"/>
<dbReference type="GO" id="GO:0005524">
    <property type="term" value="F:ATP binding"/>
    <property type="evidence" value="ECO:0007669"/>
    <property type="project" value="UniProtKB-KW"/>
</dbReference>
<evidence type="ECO:0000256" key="6">
    <source>
        <dbReference type="ARBA" id="ARBA00023012"/>
    </source>
</evidence>
<dbReference type="SMART" id="SM00448">
    <property type="entry name" value="REC"/>
    <property type="match status" value="1"/>
</dbReference>
<accession>A0A2T7UK75</accession>
<evidence type="ECO:0000256" key="1">
    <source>
        <dbReference type="ARBA" id="ARBA00002167"/>
    </source>
</evidence>
<comment type="caution">
    <text evidence="14">The sequence shown here is derived from an EMBL/GenBank/DDBJ whole genome shotgun (WGS) entry which is preliminary data.</text>
</comment>
<evidence type="ECO:0000313" key="15">
    <source>
        <dbReference type="Proteomes" id="UP000244810"/>
    </source>
</evidence>
<organism evidence="14 15">
    <name type="scientific">Pararhodobacter aggregans</name>
    <dbReference type="NCBI Taxonomy" id="404875"/>
    <lineage>
        <taxon>Bacteria</taxon>
        <taxon>Pseudomonadati</taxon>
        <taxon>Pseudomonadota</taxon>
        <taxon>Alphaproteobacteria</taxon>
        <taxon>Rhodobacterales</taxon>
        <taxon>Paracoccaceae</taxon>
        <taxon>Pararhodobacter</taxon>
    </lineage>
</organism>
<dbReference type="OrthoDB" id="9805953at2"/>
<dbReference type="SMART" id="SM00382">
    <property type="entry name" value="AAA"/>
    <property type="match status" value="1"/>
</dbReference>
<dbReference type="Gene3D" id="3.40.50.2300">
    <property type="match status" value="1"/>
</dbReference>
<dbReference type="InterPro" id="IPR011006">
    <property type="entry name" value="CheY-like_superfamily"/>
</dbReference>
<evidence type="ECO:0000259" key="13">
    <source>
        <dbReference type="PROSITE" id="PS50110"/>
    </source>
</evidence>
<sequence>MGAGGTPGQDPLASASVLVVDDEPGMRHFLVKTLEPLCRRVDEAATAEGASVLLRQRQYDVMVLDNMMPGQRGLDWLAEQRFRGGFGDTIMITAYADLETAIEAVRAGVSDFVLKPFRSNQILTALRRCLEIARLRRENRLLLRELETVGLGKRRRTELVGASAAVSEVRTLLERVANVPTPVLLTGPCGSGKEVAARHLHARSARASGPFVAIQCGSIPNEMIEVELFGHSAGAFPGAKDAREGLLASAAGGTVFLDEVAELSPGAQNALLRVLEDGVIRPVGTERDQQLDLRFVLSSSRPLLPAVESGAFREDLYFRTTVVEIAMPSLRERGTDILELAELFLSEISAAHSLPKLDLSPALRSALLRHDWPGNIRELRNFIERSLIFGHFPIETLSAPSSDAPITPLEDLERREILRALDLTGGNRSEAARLLGVSRKTIDRKCAAWGF</sequence>
<dbReference type="InterPro" id="IPR009057">
    <property type="entry name" value="Homeodomain-like_sf"/>
</dbReference>
<dbReference type="Pfam" id="PF00072">
    <property type="entry name" value="Response_reg"/>
    <property type="match status" value="1"/>
</dbReference>
<dbReference type="Proteomes" id="UP000244810">
    <property type="component" value="Unassembled WGS sequence"/>
</dbReference>
<comment type="function">
    <text evidence="1">Required for activation of most nif operons, which are directly involved in nitrogen fixation.</text>
</comment>
<keyword evidence="15" id="KW-1185">Reference proteome</keyword>
<dbReference type="FunFam" id="3.40.50.300:FF:000006">
    <property type="entry name" value="DNA-binding transcriptional regulator NtrC"/>
    <property type="match status" value="1"/>
</dbReference>
<dbReference type="Pfam" id="PF02954">
    <property type="entry name" value="HTH_8"/>
    <property type="match status" value="1"/>
</dbReference>
<dbReference type="SUPFAM" id="SSF46689">
    <property type="entry name" value="Homeodomain-like"/>
    <property type="match status" value="1"/>
</dbReference>
<name>A0A2T7UK75_9RHOB</name>
<dbReference type="InterPro" id="IPR025943">
    <property type="entry name" value="Sigma_54_int_dom_ATP-bd_2"/>
</dbReference>
<dbReference type="SUPFAM" id="SSF52172">
    <property type="entry name" value="CheY-like"/>
    <property type="match status" value="1"/>
</dbReference>
<keyword evidence="8" id="KW-0238">DNA-binding</keyword>
<dbReference type="PROSITE" id="PS00688">
    <property type="entry name" value="SIGMA54_INTERACT_3"/>
    <property type="match status" value="1"/>
</dbReference>
<evidence type="ECO:0000256" key="4">
    <source>
        <dbReference type="ARBA" id="ARBA00022741"/>
    </source>
</evidence>
<dbReference type="Pfam" id="PF00158">
    <property type="entry name" value="Sigma54_activat"/>
    <property type="match status" value="1"/>
</dbReference>
<keyword evidence="9" id="KW-0010">Activator</keyword>
<dbReference type="PROSITE" id="PS50110">
    <property type="entry name" value="RESPONSE_REGULATORY"/>
    <property type="match status" value="1"/>
</dbReference>
<evidence type="ECO:0000256" key="7">
    <source>
        <dbReference type="ARBA" id="ARBA00023015"/>
    </source>
</evidence>
<dbReference type="InterPro" id="IPR027417">
    <property type="entry name" value="P-loop_NTPase"/>
</dbReference>
<dbReference type="GO" id="GO:0006355">
    <property type="term" value="P:regulation of DNA-templated transcription"/>
    <property type="evidence" value="ECO:0007669"/>
    <property type="project" value="InterPro"/>
</dbReference>
<dbReference type="GO" id="GO:0043565">
    <property type="term" value="F:sequence-specific DNA binding"/>
    <property type="evidence" value="ECO:0007669"/>
    <property type="project" value="InterPro"/>
</dbReference>
<keyword evidence="10" id="KW-0804">Transcription</keyword>
<dbReference type="PANTHER" id="PTHR32071">
    <property type="entry name" value="TRANSCRIPTIONAL REGULATORY PROTEIN"/>
    <property type="match status" value="1"/>
</dbReference>
<reference evidence="14 15" key="1">
    <citation type="journal article" date="2011" name="Syst. Appl. Microbiol.">
        <title>Defluviimonas denitrificans gen. nov., sp. nov., and Pararhodobacter aggregans gen. nov., sp. nov., non-phototrophic Rhodobacteraceae from the biofilter of a marine aquaculture.</title>
        <authorList>
            <person name="Foesel B.U."/>
            <person name="Drake H.L."/>
            <person name="Schramm A."/>
        </authorList>
    </citation>
    <scope>NUCLEOTIDE SEQUENCE [LARGE SCALE GENOMIC DNA]</scope>
    <source>
        <strain evidence="14 15">D1-19</strain>
    </source>
</reference>
<keyword evidence="4" id="KW-0547">Nucleotide-binding</keyword>
<protein>
    <recommendedName>
        <fullName evidence="3">Nif-specific regulatory protein</fullName>
    </recommendedName>
</protein>
<dbReference type="Gene3D" id="1.10.8.60">
    <property type="match status" value="1"/>
</dbReference>
<feature type="modified residue" description="4-aspartylphosphate" evidence="11">
    <location>
        <position position="65"/>
    </location>
</feature>
<dbReference type="InterPro" id="IPR003593">
    <property type="entry name" value="AAA+_ATPase"/>
</dbReference>
<dbReference type="PANTHER" id="PTHR32071:SF91">
    <property type="entry name" value="TUNGSTATE-RESPONSIVE TWO COMPONENT SIGMA54-DEPENDENT SIGNAL TRANSDUCTION SYSTEM RESPONSE REGULATOR FIS FAMILY"/>
    <property type="match status" value="1"/>
</dbReference>
<dbReference type="PRINTS" id="PR01590">
    <property type="entry name" value="HTHFIS"/>
</dbReference>
<dbReference type="Pfam" id="PF25601">
    <property type="entry name" value="AAA_lid_14"/>
    <property type="match status" value="1"/>
</dbReference>
<evidence type="ECO:0000256" key="9">
    <source>
        <dbReference type="ARBA" id="ARBA00023159"/>
    </source>
</evidence>
<gene>
    <name evidence="14" type="ORF">DDE23_23265</name>
</gene>
<evidence type="ECO:0000256" key="11">
    <source>
        <dbReference type="PROSITE-ProRule" id="PRU00169"/>
    </source>
</evidence>
<feature type="domain" description="Response regulatory" evidence="13">
    <location>
        <begin position="16"/>
        <end position="130"/>
    </location>
</feature>
<dbReference type="InterPro" id="IPR002197">
    <property type="entry name" value="HTH_Fis"/>
</dbReference>
<keyword evidence="5" id="KW-0067">ATP-binding</keyword>
<dbReference type="EMBL" id="QDDR01000018">
    <property type="protein sequence ID" value="PVE45092.1"/>
    <property type="molecule type" value="Genomic_DNA"/>
</dbReference>